<keyword evidence="3" id="KW-1185">Reference proteome</keyword>
<accession>A0A4U5PFB2</accession>
<proteinExistence type="predicted"/>
<evidence type="ECO:0008006" key="4">
    <source>
        <dbReference type="Google" id="ProtNLM"/>
    </source>
</evidence>
<sequence length="128" mass="13469">MLRAAASLLLVLAVITKGAPSGYVDGYEQPKPMPYNAEYKPSVYPSAYGPSPKETPDYGSYSPPKAVSGPLLGDWKNGAPVADEWMFPNGFEQGFPGFGHVFGQGYPGYAQKGQEAPGKAAGAGASWH</sequence>
<gene>
    <name evidence="2" type="ORF">L596_009142</name>
</gene>
<reference evidence="2 3" key="2">
    <citation type="journal article" date="2019" name="G3 (Bethesda)">
        <title>Hybrid Assembly of the Genome of the Entomopathogenic Nematode Steinernema carpocapsae Identifies the X-Chromosome.</title>
        <authorList>
            <person name="Serra L."/>
            <person name="Macchietto M."/>
            <person name="Macias-Munoz A."/>
            <person name="McGill C.J."/>
            <person name="Rodriguez I.M."/>
            <person name="Rodriguez B."/>
            <person name="Murad R."/>
            <person name="Mortazavi A."/>
        </authorList>
    </citation>
    <scope>NUCLEOTIDE SEQUENCE [LARGE SCALE GENOMIC DNA]</scope>
    <source>
        <strain evidence="2 3">ALL</strain>
    </source>
</reference>
<dbReference type="Proteomes" id="UP000298663">
    <property type="component" value="Unassembled WGS sequence"/>
</dbReference>
<dbReference type="AlphaFoldDB" id="A0A4U5PFB2"/>
<keyword evidence="1" id="KW-0732">Signal</keyword>
<organism evidence="2 3">
    <name type="scientific">Steinernema carpocapsae</name>
    <name type="common">Entomopathogenic nematode</name>
    <dbReference type="NCBI Taxonomy" id="34508"/>
    <lineage>
        <taxon>Eukaryota</taxon>
        <taxon>Metazoa</taxon>
        <taxon>Ecdysozoa</taxon>
        <taxon>Nematoda</taxon>
        <taxon>Chromadorea</taxon>
        <taxon>Rhabditida</taxon>
        <taxon>Tylenchina</taxon>
        <taxon>Panagrolaimomorpha</taxon>
        <taxon>Strongyloidoidea</taxon>
        <taxon>Steinernematidae</taxon>
        <taxon>Steinernema</taxon>
    </lineage>
</organism>
<reference evidence="2 3" key="1">
    <citation type="journal article" date="2015" name="Genome Biol.">
        <title>Comparative genomics of Steinernema reveals deeply conserved gene regulatory networks.</title>
        <authorList>
            <person name="Dillman A.R."/>
            <person name="Macchietto M."/>
            <person name="Porter C.F."/>
            <person name="Rogers A."/>
            <person name="Williams B."/>
            <person name="Antoshechkin I."/>
            <person name="Lee M.M."/>
            <person name="Goodwin Z."/>
            <person name="Lu X."/>
            <person name="Lewis E.E."/>
            <person name="Goodrich-Blair H."/>
            <person name="Stock S.P."/>
            <person name="Adams B.J."/>
            <person name="Sternberg P.W."/>
            <person name="Mortazavi A."/>
        </authorList>
    </citation>
    <scope>NUCLEOTIDE SEQUENCE [LARGE SCALE GENOMIC DNA]</scope>
    <source>
        <strain evidence="2 3">ALL</strain>
    </source>
</reference>
<evidence type="ECO:0000256" key="1">
    <source>
        <dbReference type="SAM" id="SignalP"/>
    </source>
</evidence>
<evidence type="ECO:0000313" key="3">
    <source>
        <dbReference type="Proteomes" id="UP000298663"/>
    </source>
</evidence>
<evidence type="ECO:0000313" key="2">
    <source>
        <dbReference type="EMBL" id="TKR94911.1"/>
    </source>
</evidence>
<protein>
    <recommendedName>
        <fullName evidence="4">Secreted protein</fullName>
    </recommendedName>
</protein>
<feature type="signal peptide" evidence="1">
    <location>
        <begin position="1"/>
        <end position="18"/>
    </location>
</feature>
<comment type="caution">
    <text evidence="2">The sequence shown here is derived from an EMBL/GenBank/DDBJ whole genome shotgun (WGS) entry which is preliminary data.</text>
</comment>
<name>A0A4U5PFB2_STECR</name>
<dbReference type="EMBL" id="AZBU02000002">
    <property type="protein sequence ID" value="TKR94911.1"/>
    <property type="molecule type" value="Genomic_DNA"/>
</dbReference>
<feature type="chain" id="PRO_5021021034" description="Secreted protein" evidence="1">
    <location>
        <begin position="19"/>
        <end position="128"/>
    </location>
</feature>